<evidence type="ECO:0000313" key="2">
    <source>
        <dbReference type="Proteomes" id="UP000800200"/>
    </source>
</evidence>
<dbReference type="Proteomes" id="UP000800200">
    <property type="component" value="Unassembled WGS sequence"/>
</dbReference>
<proteinExistence type="predicted"/>
<protein>
    <submittedName>
        <fullName evidence="1">Uncharacterized protein</fullName>
    </submittedName>
</protein>
<dbReference type="EMBL" id="ML994615">
    <property type="protein sequence ID" value="KAF2192818.1"/>
    <property type="molecule type" value="Genomic_DNA"/>
</dbReference>
<sequence length="126" mass="13998">MYCSSYPNVPITATFMGECSKLNVLGSKGRRITEGCLEYSYNATLMANSPFPSSTPTPSDHERDLTCNTDSACAAVLKEPFDEGAKIACEELENQYKDKLFDSNSPTYVKEHEKDVESLAYIFTAR</sequence>
<keyword evidence="2" id="KW-1185">Reference proteome</keyword>
<reference evidence="1" key="1">
    <citation type="journal article" date="2020" name="Stud. Mycol.">
        <title>101 Dothideomycetes genomes: a test case for predicting lifestyles and emergence of pathogens.</title>
        <authorList>
            <person name="Haridas S."/>
            <person name="Albert R."/>
            <person name="Binder M."/>
            <person name="Bloem J."/>
            <person name="Labutti K."/>
            <person name="Salamov A."/>
            <person name="Andreopoulos B."/>
            <person name="Baker S."/>
            <person name="Barry K."/>
            <person name="Bills G."/>
            <person name="Bluhm B."/>
            <person name="Cannon C."/>
            <person name="Castanera R."/>
            <person name="Culley D."/>
            <person name="Daum C."/>
            <person name="Ezra D."/>
            <person name="Gonzalez J."/>
            <person name="Henrissat B."/>
            <person name="Kuo A."/>
            <person name="Liang C."/>
            <person name="Lipzen A."/>
            <person name="Lutzoni F."/>
            <person name="Magnuson J."/>
            <person name="Mondo S."/>
            <person name="Nolan M."/>
            <person name="Ohm R."/>
            <person name="Pangilinan J."/>
            <person name="Park H.-J."/>
            <person name="Ramirez L."/>
            <person name="Alfaro M."/>
            <person name="Sun H."/>
            <person name="Tritt A."/>
            <person name="Yoshinaga Y."/>
            <person name="Zwiers L.-H."/>
            <person name="Turgeon B."/>
            <person name="Goodwin S."/>
            <person name="Spatafora J."/>
            <person name="Crous P."/>
            <person name="Grigoriev I."/>
        </authorList>
    </citation>
    <scope>NUCLEOTIDE SEQUENCE</scope>
    <source>
        <strain evidence="1">CBS 207.26</strain>
    </source>
</reference>
<dbReference type="AlphaFoldDB" id="A0A6A6EQ39"/>
<accession>A0A6A6EQ39</accession>
<evidence type="ECO:0000313" key="1">
    <source>
        <dbReference type="EMBL" id="KAF2192818.1"/>
    </source>
</evidence>
<name>A0A6A6EQ39_9PEZI</name>
<organism evidence="1 2">
    <name type="scientific">Zopfia rhizophila CBS 207.26</name>
    <dbReference type="NCBI Taxonomy" id="1314779"/>
    <lineage>
        <taxon>Eukaryota</taxon>
        <taxon>Fungi</taxon>
        <taxon>Dikarya</taxon>
        <taxon>Ascomycota</taxon>
        <taxon>Pezizomycotina</taxon>
        <taxon>Dothideomycetes</taxon>
        <taxon>Dothideomycetes incertae sedis</taxon>
        <taxon>Zopfiaceae</taxon>
        <taxon>Zopfia</taxon>
    </lineage>
</organism>
<gene>
    <name evidence="1" type="ORF">K469DRAFT_694856</name>
</gene>